<evidence type="ECO:0000256" key="8">
    <source>
        <dbReference type="ARBA" id="ARBA00037387"/>
    </source>
</evidence>
<evidence type="ECO:0000256" key="3">
    <source>
        <dbReference type="ARBA" id="ARBA00022490"/>
    </source>
</evidence>
<evidence type="ECO:0000313" key="12">
    <source>
        <dbReference type="EMBL" id="KAB1656280.1"/>
    </source>
</evidence>
<evidence type="ECO:0000256" key="9">
    <source>
        <dbReference type="ARBA" id="ARBA00041175"/>
    </source>
</evidence>
<keyword evidence="13" id="KW-1185">Reference proteome</keyword>
<dbReference type="GO" id="GO:0016301">
    <property type="term" value="F:kinase activity"/>
    <property type="evidence" value="ECO:0007669"/>
    <property type="project" value="UniProtKB-KW"/>
</dbReference>
<dbReference type="AlphaFoldDB" id="A0A7J5BQQ9"/>
<dbReference type="RefSeq" id="WP_158040807.1">
    <property type="nucleotide sequence ID" value="NZ_JACCFV010000001.1"/>
</dbReference>
<evidence type="ECO:0000256" key="10">
    <source>
        <dbReference type="ARBA" id="ARBA00042072"/>
    </source>
</evidence>
<evidence type="ECO:0000256" key="6">
    <source>
        <dbReference type="ARBA" id="ARBA00022683"/>
    </source>
</evidence>
<dbReference type="InterPro" id="IPR002178">
    <property type="entry name" value="PTS_EIIA_type-2_dom"/>
</dbReference>
<evidence type="ECO:0000256" key="4">
    <source>
        <dbReference type="ARBA" id="ARBA00022553"/>
    </source>
</evidence>
<dbReference type="Pfam" id="PF00359">
    <property type="entry name" value="PTS_EIIA_2"/>
    <property type="match status" value="1"/>
</dbReference>
<keyword evidence="3" id="KW-0963">Cytoplasm</keyword>
<keyword evidence="7" id="KW-0418">Kinase</keyword>
<dbReference type="GO" id="GO:0009401">
    <property type="term" value="P:phosphoenolpyruvate-dependent sugar phosphotransferase system"/>
    <property type="evidence" value="ECO:0007669"/>
    <property type="project" value="UniProtKB-KW"/>
</dbReference>
<dbReference type="EMBL" id="WBJZ01000012">
    <property type="protein sequence ID" value="KAB1656280.1"/>
    <property type="molecule type" value="Genomic_DNA"/>
</dbReference>
<dbReference type="InterPro" id="IPR051351">
    <property type="entry name" value="Ascorbate-PTS_EIIA_comp"/>
</dbReference>
<dbReference type="Gene3D" id="3.40.930.10">
    <property type="entry name" value="Mannitol-specific EII, Chain A"/>
    <property type="match status" value="1"/>
</dbReference>
<keyword evidence="6" id="KW-0598">Phosphotransferase system</keyword>
<evidence type="ECO:0000313" key="13">
    <source>
        <dbReference type="Proteomes" id="UP000467240"/>
    </source>
</evidence>
<keyword evidence="5" id="KW-0808">Transferase</keyword>
<dbReference type="PANTHER" id="PTHR36203">
    <property type="entry name" value="ASCORBATE-SPECIFIC PTS SYSTEM EIIA COMPONENT"/>
    <property type="match status" value="1"/>
</dbReference>
<dbReference type="GO" id="GO:0005737">
    <property type="term" value="C:cytoplasm"/>
    <property type="evidence" value="ECO:0007669"/>
    <property type="project" value="UniProtKB-SubCell"/>
</dbReference>
<name>A0A7J5BQQ9_9MICO</name>
<gene>
    <name evidence="12" type="ORF">F8O01_10425</name>
</gene>
<accession>A0A7J5BQQ9</accession>
<evidence type="ECO:0000256" key="7">
    <source>
        <dbReference type="ARBA" id="ARBA00022777"/>
    </source>
</evidence>
<dbReference type="Proteomes" id="UP000467240">
    <property type="component" value="Unassembled WGS sequence"/>
</dbReference>
<comment type="subcellular location">
    <subcellularLocation>
        <location evidence="1">Cytoplasm</location>
    </subcellularLocation>
</comment>
<comment type="function">
    <text evidence="8">The phosphoenolpyruvate-dependent sugar phosphotransferase system (sugar PTS), a major carbohydrate active transport system, catalyzes the phosphorylation of incoming sugar substrates concomitantly with their translocation across the cell membrane. The enzyme II UlaABC PTS system is involved in ascorbate transport.</text>
</comment>
<dbReference type="InterPro" id="IPR016152">
    <property type="entry name" value="PTrfase/Anion_transptr"/>
</dbReference>
<dbReference type="PANTHER" id="PTHR36203:SF1">
    <property type="entry name" value="ASCORBATE-SPECIFIC PTS SYSTEM EIIA COMPONENT"/>
    <property type="match status" value="1"/>
</dbReference>
<keyword evidence="4" id="KW-0597">Phosphoprotein</keyword>
<sequence length="150" mass="15458">MTTSNESSLPDEAILLGAHADDWRGAVRLAGDALVAAGITTPVYSDEMVAAVETLGPYIVIAPGFALAHARPSAAVLRTGISWVQLDEPVVFGHAKNDPVDLVAGLAAVDHDAHLGIMSTLARALADPAVMTLLRETGDAAGVRRALGLD</sequence>
<dbReference type="SUPFAM" id="SSF55804">
    <property type="entry name" value="Phoshotransferase/anion transport protein"/>
    <property type="match status" value="1"/>
</dbReference>
<proteinExistence type="predicted"/>
<protein>
    <recommendedName>
        <fullName evidence="9">Ascorbate-specific PTS system EIIA component</fullName>
    </recommendedName>
    <alternativeName>
        <fullName evidence="10">Ascorbate-specific phosphotransferase enzyme IIA component</fullName>
    </alternativeName>
</protein>
<dbReference type="CDD" id="cd00211">
    <property type="entry name" value="PTS_IIA_fru"/>
    <property type="match status" value="1"/>
</dbReference>
<comment type="caution">
    <text evidence="12">The sequence shown here is derived from an EMBL/GenBank/DDBJ whole genome shotgun (WGS) entry which is preliminary data.</text>
</comment>
<organism evidence="12 13">
    <name type="scientific">Pseudoclavibacter chungangensis</name>
    <dbReference type="NCBI Taxonomy" id="587635"/>
    <lineage>
        <taxon>Bacteria</taxon>
        <taxon>Bacillati</taxon>
        <taxon>Actinomycetota</taxon>
        <taxon>Actinomycetes</taxon>
        <taxon>Micrococcales</taxon>
        <taxon>Microbacteriaceae</taxon>
        <taxon>Pseudoclavibacter</taxon>
    </lineage>
</organism>
<evidence type="ECO:0000256" key="2">
    <source>
        <dbReference type="ARBA" id="ARBA00022448"/>
    </source>
</evidence>
<evidence type="ECO:0000256" key="5">
    <source>
        <dbReference type="ARBA" id="ARBA00022679"/>
    </source>
</evidence>
<keyword evidence="2" id="KW-0813">Transport</keyword>
<dbReference type="OrthoDB" id="1634238at2"/>
<feature type="domain" description="PTS EIIA type-2" evidence="11">
    <location>
        <begin position="7"/>
        <end position="150"/>
    </location>
</feature>
<keyword evidence="12" id="KW-0762">Sugar transport</keyword>
<evidence type="ECO:0000256" key="1">
    <source>
        <dbReference type="ARBA" id="ARBA00004496"/>
    </source>
</evidence>
<reference evidence="12 13" key="1">
    <citation type="submission" date="2019-09" db="EMBL/GenBank/DDBJ databases">
        <title>Phylogeny of genus Pseudoclavibacter and closely related genus.</title>
        <authorList>
            <person name="Li Y."/>
        </authorList>
    </citation>
    <scope>NUCLEOTIDE SEQUENCE [LARGE SCALE GENOMIC DNA]</scope>
    <source>
        <strain evidence="12 13">DSM 23821</strain>
    </source>
</reference>
<dbReference type="PROSITE" id="PS51094">
    <property type="entry name" value="PTS_EIIA_TYPE_2"/>
    <property type="match status" value="1"/>
</dbReference>
<evidence type="ECO:0000259" key="11">
    <source>
        <dbReference type="PROSITE" id="PS51094"/>
    </source>
</evidence>